<proteinExistence type="predicted"/>
<name>A0ACB8JEG9_CITSI</name>
<comment type="caution">
    <text evidence="1">The sequence shown here is derived from an EMBL/GenBank/DDBJ whole genome shotgun (WGS) entry which is preliminary data.</text>
</comment>
<gene>
    <name evidence="1" type="ORF">KPL71_021282</name>
</gene>
<organism evidence="1 2">
    <name type="scientific">Citrus sinensis</name>
    <name type="common">Sweet orange</name>
    <name type="synonym">Citrus aurantium var. sinensis</name>
    <dbReference type="NCBI Taxonomy" id="2711"/>
    <lineage>
        <taxon>Eukaryota</taxon>
        <taxon>Viridiplantae</taxon>
        <taxon>Streptophyta</taxon>
        <taxon>Embryophyta</taxon>
        <taxon>Tracheophyta</taxon>
        <taxon>Spermatophyta</taxon>
        <taxon>Magnoliopsida</taxon>
        <taxon>eudicotyledons</taxon>
        <taxon>Gunneridae</taxon>
        <taxon>Pentapetalae</taxon>
        <taxon>rosids</taxon>
        <taxon>malvids</taxon>
        <taxon>Sapindales</taxon>
        <taxon>Rutaceae</taxon>
        <taxon>Aurantioideae</taxon>
        <taxon>Citrus</taxon>
    </lineage>
</organism>
<evidence type="ECO:0000313" key="2">
    <source>
        <dbReference type="Proteomes" id="UP000829398"/>
    </source>
</evidence>
<protein>
    <submittedName>
        <fullName evidence="1">Uncharacterized protein</fullName>
    </submittedName>
</protein>
<dbReference type="EMBL" id="CM039176">
    <property type="protein sequence ID" value="KAH9715988.1"/>
    <property type="molecule type" value="Genomic_DNA"/>
</dbReference>
<reference evidence="2" key="1">
    <citation type="journal article" date="2023" name="Hortic. Res.">
        <title>A chromosome-level phased genome enabling allele-level studies in sweet orange: a case study on citrus Huanglongbing tolerance.</title>
        <authorList>
            <person name="Wu B."/>
            <person name="Yu Q."/>
            <person name="Deng Z."/>
            <person name="Duan Y."/>
            <person name="Luo F."/>
            <person name="Gmitter F. Jr."/>
        </authorList>
    </citation>
    <scope>NUCLEOTIDE SEQUENCE [LARGE SCALE GENOMIC DNA]</scope>
    <source>
        <strain evidence="2">cv. Valencia</strain>
    </source>
</reference>
<keyword evidence="2" id="KW-1185">Reference proteome</keyword>
<evidence type="ECO:0000313" key="1">
    <source>
        <dbReference type="EMBL" id="KAH9715988.1"/>
    </source>
</evidence>
<dbReference type="Proteomes" id="UP000829398">
    <property type="component" value="Chromosome 7"/>
</dbReference>
<accession>A0ACB8JEG9</accession>
<sequence length="410" mass="46939">MEDEIKMIHKNQTWELVDRPLHKKTIGVKWVYRTKLNADGSVNKFKTRLVVKGYAQLFGVDFSETFAPVAWLDTIRLLLALAAQKQWKIYQLDALYGLKQAPRAWYSRIDDHLLNIGFNKSMSESTLYIQVINHELIVVSLYVDDFLVTGSNEELVKQFKVQMMQAFEMTDLGEMTFFLGLEIQKSQQGIFIGQQKYAKEVPKKFNMEDCKSVCTPLAQNEKFSKDDGAEKIDEALYRSIISCLMYLTATRPDIMFDVSLLSRYMHCASELHYKAAKRVLRYIKGTLDHGIKFEKEDKLILHGFADSDWAGSCDDMRSTSGYLFSLGSSCFCWSSKKQEIVAQSTAEAEYVAAAAAVNQALWLRKLMTDLKMIQDYATEIFVDNQAAIAISNNPVFHGKTKHFKIKVLFC</sequence>